<evidence type="ECO:0000313" key="12">
    <source>
        <dbReference type="EMBL" id="KAF1960661.1"/>
    </source>
</evidence>
<feature type="transmembrane region" description="Helical" evidence="10">
    <location>
        <begin position="1348"/>
        <end position="1369"/>
    </location>
</feature>
<feature type="transmembrane region" description="Helical" evidence="10">
    <location>
        <begin position="541"/>
        <end position="565"/>
    </location>
</feature>
<keyword evidence="8 10" id="KW-0472">Membrane</keyword>
<dbReference type="InterPro" id="IPR027417">
    <property type="entry name" value="P-loop_NTPase"/>
</dbReference>
<dbReference type="Pfam" id="PF01061">
    <property type="entry name" value="ABC2_membrane"/>
    <property type="match status" value="2"/>
</dbReference>
<comment type="similarity">
    <text evidence="2">Belongs to the ABC transporter superfamily. ABCG family. PDR (TC 3.A.1.205) subfamily.</text>
</comment>
<feature type="transmembrane region" description="Helical" evidence="10">
    <location>
        <begin position="571"/>
        <end position="589"/>
    </location>
</feature>
<proteinExistence type="inferred from homology"/>
<dbReference type="Gene3D" id="3.40.50.300">
    <property type="entry name" value="P-loop containing nucleotide triphosphate hydrolases"/>
    <property type="match status" value="2"/>
</dbReference>
<dbReference type="SUPFAM" id="SSF52540">
    <property type="entry name" value="P-loop containing nucleoside triphosphate hydrolases"/>
    <property type="match status" value="2"/>
</dbReference>
<dbReference type="CDD" id="cd03233">
    <property type="entry name" value="ABCG_PDR_domain1"/>
    <property type="match status" value="1"/>
</dbReference>
<keyword evidence="4 10" id="KW-0812">Transmembrane</keyword>
<protein>
    <recommendedName>
        <fullName evidence="11">ABC transporter domain-containing protein</fullName>
    </recommendedName>
</protein>
<evidence type="ECO:0000256" key="5">
    <source>
        <dbReference type="ARBA" id="ARBA00022741"/>
    </source>
</evidence>
<evidence type="ECO:0000259" key="11">
    <source>
        <dbReference type="PROSITE" id="PS50893"/>
    </source>
</evidence>
<feature type="transmembrane region" description="Helical" evidence="10">
    <location>
        <begin position="1088"/>
        <end position="1105"/>
    </location>
</feature>
<feature type="transmembrane region" description="Helical" evidence="10">
    <location>
        <begin position="1117"/>
        <end position="1144"/>
    </location>
</feature>
<dbReference type="GO" id="GO:0016887">
    <property type="term" value="F:ATP hydrolysis activity"/>
    <property type="evidence" value="ECO:0007669"/>
    <property type="project" value="InterPro"/>
</dbReference>
<evidence type="ECO:0000256" key="1">
    <source>
        <dbReference type="ARBA" id="ARBA00004141"/>
    </source>
</evidence>
<evidence type="ECO:0000256" key="4">
    <source>
        <dbReference type="ARBA" id="ARBA00022692"/>
    </source>
</evidence>
<dbReference type="PROSITE" id="PS00211">
    <property type="entry name" value="ABC_TRANSPORTER_1"/>
    <property type="match status" value="1"/>
</dbReference>
<feature type="transmembrane region" description="Helical" evidence="10">
    <location>
        <begin position="504"/>
        <end position="529"/>
    </location>
</feature>
<sequence>METPESNSSLPDTENIVPKILSDDNGAIRTLIEKQGSGNAHLTHVPVSWRGLSVSAPDTGPVTVKTLPRACLNTFGVDQFNFVKKLLFPKGFGETKHRQLLEDFTGIVKPGEMLLVLGRPGSGCSTFLRTLANRTSLEVHGDRQYAGISADEFGKDHRRDTIYLPEEDQHIAALTVRQTLRFALRMSLPSEVRHGAMVEELVQSMAQMFGIDHALDTPVGGSFFPGVSGGERKRVSISEVLAAGSSVQCFDNSTRGLDSSTALDFVKALHVLTKVGDRTTMATLYQAGETLYNYFDKVLVIYEGRQAFFGKIGDARQYFEDLGFVRAQGQTTAEFLSHVTDPAHRETTLGSVAANMHTAADFAASFKSSPHHASLVREIDDSLTQSQGHPQATKSKAPAATSFNLSFPLQVWECLLREVQLVRGQAIVHYGKWIATIILCLIVGSEYFDVSTDAQGAFTRGGLLFFALMVNGWLQFPELFDAHTNRPVLERQAALHMYRPSAVALARVIIDVPLIFFQNCVFIIVFYFLAGLQVEAGKFFYFLLVLVLSTMCFSNLLRMFAYYVPTLDDCFRFGGTGSTITILFSGFLVPTKDMRPYFGWLHYLSPMNYAFESVFVNEFDGLNLDCSRSMIPDVPGVNPDYQICMVTGAKEGQQSIPGLQYAEASGLYLAHKWRNVGILFAFIAAYVIISMIGSEVMRFTPQGGSPIVYVKNKKGKAQSETDGTLEKDVERELPGSGADEPKSGPVNHSGPSLTWKSLTIDIGEKRIIKGVSAYIRPGDFVSICGASGAGKTTMLKALSQINVTGEVGGELLFGNTAPGQSFKKVTGFAQQADLHDSTATVREALEFSALLRQPDIYSRAEKLAYVDTVLNLLDLNHIADALIGDENSGLGVEMTKRVTIGVELAARPRVLFADEPTSGLDSEGAANIVRYLRRLSHAGQAVLVTIHQPSALIFSEFDKLLALSPEGEQLYFGPNDKALEYFTRHGAVPAPDVNPAEFILETGGAGINARKDTKGSQWAQHWRESPEAKAVSEDIDRINSNYQEANNGVEEEIGHGEFNASILVQSWLLTVRMLKNQWRNPPYMYSKIWVHVVHAILIGTTVYKLGTSPSDLQNRLLSVFSIVLLVNTIVNTILARFFFARLLWETREGSSRTYGWQALCTASIAAEMPGALVCCFLYYVIWYWLSGLPTGEAAGYVFLSLLTFEVFEVLFGLFMIGMSPDLGTAGNVLVFLVCSVNWFNGIIVPYEQIQVFWRYWLYWINPFTYLLGGLITAVIEDQPVICKEDDLHFLSPPANQTCGSYLSSWASSAQIQVLNPSATENCQLCEYTTGNQYLEGFRLGGGENGGIWGNWGIFMLFTLSSFLLVYFTTWATKVHKWKKNPAVAKKDAADLVGESS</sequence>
<feature type="domain" description="ABC transporter" evidence="11">
    <location>
        <begin position="753"/>
        <end position="991"/>
    </location>
</feature>
<evidence type="ECO:0000256" key="7">
    <source>
        <dbReference type="ARBA" id="ARBA00022989"/>
    </source>
</evidence>
<feature type="transmembrane region" description="Helical" evidence="10">
    <location>
        <begin position="1255"/>
        <end position="1275"/>
    </location>
</feature>
<evidence type="ECO:0000256" key="10">
    <source>
        <dbReference type="SAM" id="Phobius"/>
    </source>
</evidence>
<dbReference type="GO" id="GO:0005524">
    <property type="term" value="F:ATP binding"/>
    <property type="evidence" value="ECO:0007669"/>
    <property type="project" value="UniProtKB-KW"/>
</dbReference>
<dbReference type="InterPro" id="IPR003593">
    <property type="entry name" value="AAA+_ATPase"/>
</dbReference>
<keyword evidence="5" id="KW-0547">Nucleotide-binding</keyword>
<dbReference type="EMBL" id="ML976982">
    <property type="protein sequence ID" value="KAF1960661.1"/>
    <property type="molecule type" value="Genomic_DNA"/>
</dbReference>
<dbReference type="GO" id="GO:0016020">
    <property type="term" value="C:membrane"/>
    <property type="evidence" value="ECO:0007669"/>
    <property type="project" value="UniProtKB-SubCell"/>
</dbReference>
<keyword evidence="3" id="KW-0813">Transport</keyword>
<dbReference type="Pfam" id="PF00005">
    <property type="entry name" value="ABC_tran"/>
    <property type="match status" value="2"/>
</dbReference>
<dbReference type="InterPro" id="IPR003439">
    <property type="entry name" value="ABC_transporter-like_ATP-bd"/>
</dbReference>
<comment type="subcellular location">
    <subcellularLocation>
        <location evidence="1">Membrane</location>
        <topology evidence="1">Multi-pass membrane protein</topology>
    </subcellularLocation>
</comment>
<evidence type="ECO:0000313" key="13">
    <source>
        <dbReference type="Proteomes" id="UP000800035"/>
    </source>
</evidence>
<feature type="compositionally biased region" description="Basic and acidic residues" evidence="9">
    <location>
        <begin position="724"/>
        <end position="733"/>
    </location>
</feature>
<feature type="region of interest" description="Disordered" evidence="9">
    <location>
        <begin position="719"/>
        <end position="750"/>
    </location>
</feature>
<evidence type="ECO:0000256" key="2">
    <source>
        <dbReference type="ARBA" id="ARBA00006012"/>
    </source>
</evidence>
<name>A0A6A5U6X5_9PLEO</name>
<dbReference type="Proteomes" id="UP000800035">
    <property type="component" value="Unassembled WGS sequence"/>
</dbReference>
<feature type="transmembrane region" description="Helical" evidence="10">
    <location>
        <begin position="676"/>
        <end position="693"/>
    </location>
</feature>
<feature type="transmembrane region" description="Helical" evidence="10">
    <location>
        <begin position="1156"/>
        <end position="1181"/>
    </location>
</feature>
<evidence type="ECO:0000256" key="8">
    <source>
        <dbReference type="ARBA" id="ARBA00023136"/>
    </source>
</evidence>
<feature type="transmembrane region" description="Helical" evidence="10">
    <location>
        <begin position="1222"/>
        <end position="1243"/>
    </location>
</feature>
<keyword evidence="6" id="KW-0067">ATP-binding</keyword>
<evidence type="ECO:0000256" key="3">
    <source>
        <dbReference type="ARBA" id="ARBA00022448"/>
    </source>
</evidence>
<keyword evidence="13" id="KW-1185">Reference proteome</keyword>
<dbReference type="InterPro" id="IPR017871">
    <property type="entry name" value="ABC_transporter-like_CS"/>
</dbReference>
<evidence type="ECO:0000256" key="6">
    <source>
        <dbReference type="ARBA" id="ARBA00022840"/>
    </source>
</evidence>
<feature type="transmembrane region" description="Helical" evidence="10">
    <location>
        <begin position="1193"/>
        <end position="1216"/>
    </location>
</feature>
<reference evidence="12" key="1">
    <citation type="journal article" date="2020" name="Stud. Mycol.">
        <title>101 Dothideomycetes genomes: a test case for predicting lifestyles and emergence of pathogens.</title>
        <authorList>
            <person name="Haridas S."/>
            <person name="Albert R."/>
            <person name="Binder M."/>
            <person name="Bloem J."/>
            <person name="Labutti K."/>
            <person name="Salamov A."/>
            <person name="Andreopoulos B."/>
            <person name="Baker S."/>
            <person name="Barry K."/>
            <person name="Bills G."/>
            <person name="Bluhm B."/>
            <person name="Cannon C."/>
            <person name="Castanera R."/>
            <person name="Culley D."/>
            <person name="Daum C."/>
            <person name="Ezra D."/>
            <person name="Gonzalez J."/>
            <person name="Henrissat B."/>
            <person name="Kuo A."/>
            <person name="Liang C."/>
            <person name="Lipzen A."/>
            <person name="Lutzoni F."/>
            <person name="Magnuson J."/>
            <person name="Mondo S."/>
            <person name="Nolan M."/>
            <person name="Ohm R."/>
            <person name="Pangilinan J."/>
            <person name="Park H.-J."/>
            <person name="Ramirez L."/>
            <person name="Alfaro M."/>
            <person name="Sun H."/>
            <person name="Tritt A."/>
            <person name="Yoshinaga Y."/>
            <person name="Zwiers L.-H."/>
            <person name="Turgeon B."/>
            <person name="Goodwin S."/>
            <person name="Spatafora J."/>
            <person name="Crous P."/>
            <person name="Grigoriev I."/>
        </authorList>
    </citation>
    <scope>NUCLEOTIDE SEQUENCE</scope>
    <source>
        <strain evidence="12">CBS 675.92</strain>
    </source>
</reference>
<dbReference type="InterPro" id="IPR010929">
    <property type="entry name" value="PDR_CDR_ABC"/>
</dbReference>
<dbReference type="SMART" id="SM00382">
    <property type="entry name" value="AAA"/>
    <property type="match status" value="2"/>
</dbReference>
<keyword evidence="7 10" id="KW-1133">Transmembrane helix</keyword>
<dbReference type="PANTHER" id="PTHR19241">
    <property type="entry name" value="ATP-BINDING CASSETTE TRANSPORTER"/>
    <property type="match status" value="1"/>
</dbReference>
<dbReference type="OrthoDB" id="245989at2759"/>
<dbReference type="PROSITE" id="PS50893">
    <property type="entry name" value="ABC_TRANSPORTER_2"/>
    <property type="match status" value="2"/>
</dbReference>
<evidence type="ECO:0000256" key="9">
    <source>
        <dbReference type="SAM" id="MobiDB-lite"/>
    </source>
</evidence>
<organism evidence="12 13">
    <name type="scientific">Byssothecium circinans</name>
    <dbReference type="NCBI Taxonomy" id="147558"/>
    <lineage>
        <taxon>Eukaryota</taxon>
        <taxon>Fungi</taxon>
        <taxon>Dikarya</taxon>
        <taxon>Ascomycota</taxon>
        <taxon>Pezizomycotina</taxon>
        <taxon>Dothideomycetes</taxon>
        <taxon>Pleosporomycetidae</taxon>
        <taxon>Pleosporales</taxon>
        <taxon>Massarineae</taxon>
        <taxon>Massarinaceae</taxon>
        <taxon>Byssothecium</taxon>
    </lineage>
</organism>
<dbReference type="InterPro" id="IPR034001">
    <property type="entry name" value="ABCG_PDR_1"/>
</dbReference>
<feature type="domain" description="ABC transporter" evidence="11">
    <location>
        <begin position="77"/>
        <end position="328"/>
    </location>
</feature>
<dbReference type="InterPro" id="IPR013525">
    <property type="entry name" value="ABC2_TM"/>
</dbReference>
<dbReference type="GO" id="GO:0140359">
    <property type="term" value="F:ABC-type transporter activity"/>
    <property type="evidence" value="ECO:0007669"/>
    <property type="project" value="InterPro"/>
</dbReference>
<gene>
    <name evidence="12" type="ORF">CC80DRAFT_403396</name>
</gene>
<dbReference type="Pfam" id="PF06422">
    <property type="entry name" value="PDR_CDR"/>
    <property type="match status" value="1"/>
</dbReference>
<accession>A0A6A5U6X5</accession>